<dbReference type="WBParaSite" id="Pan_g20188.t1">
    <property type="protein sequence ID" value="Pan_g20188.t1"/>
    <property type="gene ID" value="Pan_g20188"/>
</dbReference>
<evidence type="ECO:0000259" key="6">
    <source>
        <dbReference type="SMART" id="SM00482"/>
    </source>
</evidence>
<evidence type="ECO:0000256" key="4">
    <source>
        <dbReference type="ARBA" id="ARBA00022932"/>
    </source>
</evidence>
<evidence type="ECO:0000256" key="1">
    <source>
        <dbReference type="ARBA" id="ARBA00012417"/>
    </source>
</evidence>
<dbReference type="InterPro" id="IPR019760">
    <property type="entry name" value="DNA-dir_DNA_pol_A_CS"/>
</dbReference>
<dbReference type="Proteomes" id="UP000492821">
    <property type="component" value="Unassembled WGS sequence"/>
</dbReference>
<keyword evidence="2" id="KW-0808">Transferase</keyword>
<keyword evidence="3" id="KW-0548">Nucleotidyltransferase</keyword>
<evidence type="ECO:0000256" key="5">
    <source>
        <dbReference type="ARBA" id="ARBA00049244"/>
    </source>
</evidence>
<name>A0A7E4ZVR4_PANRE</name>
<evidence type="ECO:0000313" key="7">
    <source>
        <dbReference type="Proteomes" id="UP000492821"/>
    </source>
</evidence>
<dbReference type="GO" id="GO:0003677">
    <property type="term" value="F:DNA binding"/>
    <property type="evidence" value="ECO:0007669"/>
    <property type="project" value="InterPro"/>
</dbReference>
<dbReference type="PANTHER" id="PTHR10133:SF62">
    <property type="entry name" value="DNA POLYMERASE THETA"/>
    <property type="match status" value="1"/>
</dbReference>
<evidence type="ECO:0000313" key="8">
    <source>
        <dbReference type="WBParaSite" id="Pan_g20188.t1"/>
    </source>
</evidence>
<dbReference type="PROSITE" id="PS00447">
    <property type="entry name" value="DNA_POLYMERASE_A"/>
    <property type="match status" value="1"/>
</dbReference>
<organism evidence="7 8">
    <name type="scientific">Panagrellus redivivus</name>
    <name type="common">Microworm</name>
    <dbReference type="NCBI Taxonomy" id="6233"/>
    <lineage>
        <taxon>Eukaryota</taxon>
        <taxon>Metazoa</taxon>
        <taxon>Ecdysozoa</taxon>
        <taxon>Nematoda</taxon>
        <taxon>Chromadorea</taxon>
        <taxon>Rhabditida</taxon>
        <taxon>Tylenchina</taxon>
        <taxon>Panagrolaimomorpha</taxon>
        <taxon>Panagrolaimoidea</taxon>
        <taxon>Panagrolaimidae</taxon>
        <taxon>Panagrellus</taxon>
    </lineage>
</organism>
<dbReference type="PANTHER" id="PTHR10133">
    <property type="entry name" value="DNA POLYMERASE I"/>
    <property type="match status" value="1"/>
</dbReference>
<dbReference type="InterPro" id="IPR001098">
    <property type="entry name" value="DNA-dir_DNA_pol_A_palm_dom"/>
</dbReference>
<dbReference type="SUPFAM" id="SSF56672">
    <property type="entry name" value="DNA/RNA polymerases"/>
    <property type="match status" value="1"/>
</dbReference>
<proteinExistence type="predicted"/>
<dbReference type="PRINTS" id="PR00868">
    <property type="entry name" value="DNAPOLI"/>
</dbReference>
<dbReference type="GO" id="GO:0006261">
    <property type="term" value="P:DNA-templated DNA replication"/>
    <property type="evidence" value="ECO:0007669"/>
    <property type="project" value="InterPro"/>
</dbReference>
<keyword evidence="7" id="KW-1185">Reference proteome</keyword>
<dbReference type="AlphaFoldDB" id="A0A7E4ZVR4"/>
<dbReference type="InterPro" id="IPR043502">
    <property type="entry name" value="DNA/RNA_pol_sf"/>
</dbReference>
<dbReference type="SMART" id="SM00482">
    <property type="entry name" value="POLAc"/>
    <property type="match status" value="1"/>
</dbReference>
<dbReference type="Gene3D" id="1.10.150.20">
    <property type="entry name" value="5' to 3' exonuclease, C-terminal subdomain"/>
    <property type="match status" value="1"/>
</dbReference>
<dbReference type="InterPro" id="IPR002298">
    <property type="entry name" value="DNA_polymerase_A"/>
</dbReference>
<feature type="domain" description="DNA-directed DNA polymerase family A palm" evidence="6">
    <location>
        <begin position="994"/>
        <end position="1175"/>
    </location>
</feature>
<dbReference type="EC" id="2.7.7.7" evidence="1"/>
<dbReference type="Pfam" id="PF00476">
    <property type="entry name" value="DNA_pol_A"/>
    <property type="match status" value="1"/>
</dbReference>
<sequence>MSSSIESGRSTFNAYETPQPSSRFFADIIHLAVQEARASHKVAAVCFPTAPIVQHAFQGYISKFDLNGVTCDLTPESSEIPCRLVPYLQAISDACLQLCDLFFIVDGHLLATYDHVCILNRIFAEVQKKHVYFFADPEVSLNLGETTILNDFCQRFNAPPQLALKSSLPPPRHIPMQCALGNGVEFVSEKLPFYKALSKSRCPLTDALISTVGSCLASKLRCVVLCSSDSEAKEVAQRLDMAIGDLIPRDNVPNARIAMTSGIEVVGGIVLPTESPFSKKLSGFASRISQHPVPVIVGEKNKLLYYGIVTPVVINVIYSGNKKPFVEAEFAVLYNLACPGNSFIATISDKINQCYTKFTLSMKVFNKIVLNLVSEGKADQISDVSDYFARFFVPEVNAQLAIEELVANGSVILNGQQLEVLNCKYLSGFFAVEKRKFLSRAFRSFDFSDTLFMFFLANVYFVDTRDITSLLKTGIHTMFSDPEVKVLSDQIGLHDPRVSSAHFAKLESAVIVATLVHWYCLNDRPELLIRFLCGRDSIGDYMHLTLKNLRKTADISRDFFNCNFASVFKNLETSCFQFHTSSLRAVVGLDMTSIDSLILAGVKSVQHFMQYTGLEKHLRSLALRRNVAPKALVAELRRNAQNLILRSFDLNLSGNTSGDLFSTSINKEEVCTITYCAALNVELSDVFLPITHDETVYIHLSSSNCVSIIRISDTTTVFQFQLQCCSTCDDASVFQRVLQGCASCKRLYISDVLQFARICAQNEFLLNIARKSYCLKVICYITRSGGPASFLEDDVTRDILEAWPSFSRIVMSNGVFSQEFAQLLATLNSTLIKIVTHEVAKTVRTGINVLVNVYSTGIGYRGFKQLIDGYRKKLTTFPEDVLKIANSTFIPKDLHYALADDVGSLVTTKKGAVSKLVSTDAATNNQSNPFYTQLSQIRKLRQAIELLDEQYFGRDSGVLFPEISYGGHGRLYTTAPNLQNFAKSLPFADLPSPRSLICVDSIVDEMWSADFSEIEFRMAAVLSKDENLLAAIRSPDVFKDVSAKLGLSSAPRADVKLFFYGILYGMGTKTIEEQYGFSKATAKHLYQKFDSVFKQLTQYRNFLKDCVLRGQAITNYFGMPVNVDSSAAYAAVNGVIQSSAAYILLSALSKFDMSIPIRVLFTVHDEIVFTAPKSFHDAVIKFVPKWMQTTIEGIPFPIKLAVGPSWDRLVRLS</sequence>
<dbReference type="Gene3D" id="3.30.70.370">
    <property type="match status" value="1"/>
</dbReference>
<reference evidence="7" key="1">
    <citation type="journal article" date="2013" name="Genetics">
        <title>The draft genome and transcriptome of Panagrellus redivivus are shaped by the harsh demands of a free-living lifestyle.</title>
        <authorList>
            <person name="Srinivasan J."/>
            <person name="Dillman A.R."/>
            <person name="Macchietto M.G."/>
            <person name="Heikkinen L."/>
            <person name="Lakso M."/>
            <person name="Fracchia K.M."/>
            <person name="Antoshechkin I."/>
            <person name="Mortazavi A."/>
            <person name="Wong G."/>
            <person name="Sternberg P.W."/>
        </authorList>
    </citation>
    <scope>NUCLEOTIDE SEQUENCE [LARGE SCALE GENOMIC DNA]</scope>
    <source>
        <strain evidence="7">MT8872</strain>
    </source>
</reference>
<protein>
    <recommendedName>
        <fullName evidence="1">DNA-directed DNA polymerase</fullName>
        <ecNumber evidence="1">2.7.7.7</ecNumber>
    </recommendedName>
</protein>
<evidence type="ECO:0000256" key="3">
    <source>
        <dbReference type="ARBA" id="ARBA00022695"/>
    </source>
</evidence>
<evidence type="ECO:0000256" key="2">
    <source>
        <dbReference type="ARBA" id="ARBA00022679"/>
    </source>
</evidence>
<dbReference type="GO" id="GO:0006302">
    <property type="term" value="P:double-strand break repair"/>
    <property type="evidence" value="ECO:0007669"/>
    <property type="project" value="TreeGrafter"/>
</dbReference>
<reference evidence="8" key="2">
    <citation type="submission" date="2020-10" db="UniProtKB">
        <authorList>
            <consortium name="WormBaseParasite"/>
        </authorList>
    </citation>
    <scope>IDENTIFICATION</scope>
</reference>
<accession>A0A7E4ZVR4</accession>
<dbReference type="GO" id="GO:0003887">
    <property type="term" value="F:DNA-directed DNA polymerase activity"/>
    <property type="evidence" value="ECO:0007669"/>
    <property type="project" value="UniProtKB-KW"/>
</dbReference>
<keyword evidence="4" id="KW-0239">DNA-directed DNA polymerase</keyword>
<comment type="catalytic activity">
    <reaction evidence="5">
        <text>DNA(n) + a 2'-deoxyribonucleoside 5'-triphosphate = DNA(n+1) + diphosphate</text>
        <dbReference type="Rhea" id="RHEA:22508"/>
        <dbReference type="Rhea" id="RHEA-COMP:17339"/>
        <dbReference type="Rhea" id="RHEA-COMP:17340"/>
        <dbReference type="ChEBI" id="CHEBI:33019"/>
        <dbReference type="ChEBI" id="CHEBI:61560"/>
        <dbReference type="ChEBI" id="CHEBI:173112"/>
        <dbReference type="EC" id="2.7.7.7"/>
    </reaction>
</comment>